<organism evidence="1 4">
    <name type="scientific">Vibrio cholerae</name>
    <dbReference type="NCBI Taxonomy" id="666"/>
    <lineage>
        <taxon>Bacteria</taxon>
        <taxon>Pseudomonadati</taxon>
        <taxon>Pseudomonadota</taxon>
        <taxon>Gammaproteobacteria</taxon>
        <taxon>Vibrionales</taxon>
        <taxon>Vibrionaceae</taxon>
        <taxon>Vibrio</taxon>
    </lineage>
</organism>
<reference evidence="3 4" key="1">
    <citation type="submission" date="2015-07" db="EMBL/GenBank/DDBJ databases">
        <authorList>
            <consortium name="Pathogen Informatics"/>
        </authorList>
    </citation>
    <scope>NUCLEOTIDE SEQUENCE [LARGE SCALE GENOMIC DNA]</scope>
    <source>
        <strain evidence="2 3">A316</strain>
        <strain evidence="1 4">A51</strain>
    </source>
</reference>
<accession>A0A655VTT9</accession>
<dbReference type="AlphaFoldDB" id="A0A655VTT9"/>
<gene>
    <name evidence="1" type="ORF">ERS013165_00963</name>
    <name evidence="2" type="ORF">ERS013200_02439</name>
</gene>
<dbReference type="EMBL" id="CWQY01000016">
    <property type="protein sequence ID" value="CSC85088.1"/>
    <property type="molecule type" value="Genomic_DNA"/>
</dbReference>
<name>A0A655VTT9_VIBCL</name>
<dbReference type="EMBL" id="CWOW01000003">
    <property type="protein sequence ID" value="CSA17738.1"/>
    <property type="molecule type" value="Genomic_DNA"/>
</dbReference>
<evidence type="ECO:0000313" key="3">
    <source>
        <dbReference type="Proteomes" id="UP000041770"/>
    </source>
</evidence>
<dbReference type="Proteomes" id="UP000041770">
    <property type="component" value="Unassembled WGS sequence"/>
</dbReference>
<evidence type="ECO:0000313" key="1">
    <source>
        <dbReference type="EMBL" id="CSA17738.1"/>
    </source>
</evidence>
<dbReference type="Proteomes" id="UP000044806">
    <property type="component" value="Unassembled WGS sequence"/>
</dbReference>
<evidence type="ECO:0000313" key="4">
    <source>
        <dbReference type="Proteomes" id="UP000044806"/>
    </source>
</evidence>
<sequence>MFMGLINERTELVEVFHSARRCHLRNRHHFNTALFTLYILISEYAVGCTKVDTYTVFGGMNWHLHYSSTSAGARIEVS</sequence>
<proteinExistence type="predicted"/>
<evidence type="ECO:0000313" key="2">
    <source>
        <dbReference type="EMBL" id="CSC85088.1"/>
    </source>
</evidence>
<protein>
    <submittedName>
        <fullName evidence="1">Uncharacterized protein</fullName>
    </submittedName>
</protein>